<protein>
    <recommendedName>
        <fullName evidence="1">RNA-directed DNA polymerase</fullName>
        <ecNumber evidence="1">2.7.7.49</ecNumber>
    </recommendedName>
</protein>
<dbReference type="InterPro" id="IPR043502">
    <property type="entry name" value="DNA/RNA_pol_sf"/>
</dbReference>
<dbReference type="EMBL" id="BQNB010012409">
    <property type="protein sequence ID" value="GJT03214.1"/>
    <property type="molecule type" value="Genomic_DNA"/>
</dbReference>
<keyword evidence="7 10" id="KW-0695">RNA-directed DNA polymerase</keyword>
<dbReference type="Gene3D" id="3.10.10.10">
    <property type="entry name" value="HIV Type 1 Reverse Transcriptase, subunit A, domain 1"/>
    <property type="match status" value="1"/>
</dbReference>
<comment type="caution">
    <text evidence="10">The sequence shown here is derived from an EMBL/GenBank/DDBJ whole genome shotgun (WGS) entry which is preliminary data.</text>
</comment>
<evidence type="ECO:0000256" key="4">
    <source>
        <dbReference type="ARBA" id="ARBA00022722"/>
    </source>
</evidence>
<reference evidence="10" key="1">
    <citation type="journal article" date="2022" name="Int. J. Mol. Sci.">
        <title>Draft Genome of Tanacetum Coccineum: Genomic Comparison of Closely Related Tanacetum-Family Plants.</title>
        <authorList>
            <person name="Yamashiro T."/>
            <person name="Shiraishi A."/>
            <person name="Nakayama K."/>
            <person name="Satake H."/>
        </authorList>
    </citation>
    <scope>NUCLEOTIDE SEQUENCE</scope>
</reference>
<dbReference type="PANTHER" id="PTHR37984:SF5">
    <property type="entry name" value="PROTEIN NYNRIN-LIKE"/>
    <property type="match status" value="1"/>
</dbReference>
<dbReference type="CDD" id="cd00303">
    <property type="entry name" value="retropepsin_like"/>
    <property type="match status" value="1"/>
</dbReference>
<dbReference type="InterPro" id="IPR000477">
    <property type="entry name" value="RT_dom"/>
</dbReference>
<feature type="domain" description="Reverse transcriptase" evidence="8">
    <location>
        <begin position="402"/>
        <end position="535"/>
    </location>
</feature>
<dbReference type="Pfam" id="PF00078">
    <property type="entry name" value="RVT_1"/>
    <property type="match status" value="1"/>
</dbReference>
<evidence type="ECO:0000313" key="10">
    <source>
        <dbReference type="EMBL" id="GJT03214.1"/>
    </source>
</evidence>
<name>A0ABQ5AMD5_9ASTR</name>
<keyword evidence="6" id="KW-0378">Hydrolase</keyword>
<evidence type="ECO:0000259" key="8">
    <source>
        <dbReference type="Pfam" id="PF00078"/>
    </source>
</evidence>
<keyword evidence="4" id="KW-0540">Nuclease</keyword>
<dbReference type="InterPro" id="IPR041373">
    <property type="entry name" value="RT_RNaseH"/>
</dbReference>
<keyword evidence="5" id="KW-0255">Endonuclease</keyword>
<evidence type="ECO:0000256" key="6">
    <source>
        <dbReference type="ARBA" id="ARBA00022801"/>
    </source>
</evidence>
<dbReference type="CDD" id="cd09274">
    <property type="entry name" value="RNase_HI_RT_Ty3"/>
    <property type="match status" value="1"/>
</dbReference>
<feature type="domain" description="Reverse transcriptase RNase H-like" evidence="9">
    <location>
        <begin position="610"/>
        <end position="712"/>
    </location>
</feature>
<dbReference type="Gene3D" id="2.40.70.10">
    <property type="entry name" value="Acid Proteases"/>
    <property type="match status" value="1"/>
</dbReference>
<feature type="non-terminal residue" evidence="10">
    <location>
        <position position="1"/>
    </location>
</feature>
<evidence type="ECO:0000256" key="1">
    <source>
        <dbReference type="ARBA" id="ARBA00012493"/>
    </source>
</evidence>
<dbReference type="SUPFAM" id="SSF56672">
    <property type="entry name" value="DNA/RNA polymerases"/>
    <property type="match status" value="1"/>
</dbReference>
<proteinExistence type="predicted"/>
<dbReference type="EC" id="2.7.7.49" evidence="1"/>
<keyword evidence="3" id="KW-0548">Nucleotidyltransferase</keyword>
<dbReference type="InterPro" id="IPR043128">
    <property type="entry name" value="Rev_trsase/Diguanyl_cyclase"/>
</dbReference>
<sequence>VTTRGGKTMIDDVPTNSTNVHAQEPLVVNCDRTVESNDVLDKNQPHTSNEPIIQPSSKVRLEEACTITMNERCLAVLLNKHPSKEKDPGSFTIPCDIGQLHINNALANLGASISLMLYTMYEKIGLKEPKATRMSLELADSSIQYPRGIVKNVLIKVDKFVLPIDFVILDMPEDSRVPIILGRPFLATARAMIDVFYKKIMLRVGDDEVIFDVDQSINRPPAEDNECYGIDYLDDTINAEAQELLENDGSDSFLLKGLEKSIDQSDLESCESLENKSNNKSDLEIPIRRINSINTMYSVEQRTARPDGVKSKHLYSASANEIDEKRPKMKSLPNHLEYAYLQGDKSFPIIISSKLSEKEKKLLLQVLEKHSSWVSPIHVVPKKGGMTVVLNDNNELIPSRTVTGWRVCINYRKLNDATRKDHFPLTFIDQMLERLCGNEYYCFLDGFSGFFQIPISPEDQEKTTFTCPYGTFAYRRMPFGLCNAPATFQRCMIAIFHDMVEDFMEAFMDDFLVFSNSFDCCLANLDMMLARCIDVIAKLSYPTNIKGVRSFLGHAGFYRRFIKDFSMISKPMTKLLMKDAKFDVFGDCKKAFNILKEILTTTPIIISLDWNIPFELMCDASDFVVGAVLGQRIDGKFKPIYYASKTLNNAQEHYTTTEKELLAVVFSFDKFRLYLVLSKTVVYTDHFALKYLFDKQDAKLRLIRWVLLLQEFNIEIKDRERAENLAAYHLSRLENPYLGTFTEDEIANEFPNEHLMILKAELNDDEPWYANYVNYIVGKIVPPKWTPEKRKRFFSQVKNYLWDEPYTFKLCPDNVMRRCVAGSEILKILAYCHSGPTGGHHSTSITGRKVYESGFF</sequence>
<dbReference type="Gene3D" id="3.30.70.270">
    <property type="match status" value="1"/>
</dbReference>
<dbReference type="PANTHER" id="PTHR37984">
    <property type="entry name" value="PROTEIN CBG26694"/>
    <property type="match status" value="1"/>
</dbReference>
<dbReference type="GO" id="GO:0003964">
    <property type="term" value="F:RNA-directed DNA polymerase activity"/>
    <property type="evidence" value="ECO:0007669"/>
    <property type="project" value="UniProtKB-KW"/>
</dbReference>
<gene>
    <name evidence="10" type="ORF">Tco_0824383</name>
</gene>
<accession>A0ABQ5AMD5</accession>
<dbReference type="Pfam" id="PF17917">
    <property type="entry name" value="RT_RNaseH"/>
    <property type="match status" value="1"/>
</dbReference>
<evidence type="ECO:0000256" key="7">
    <source>
        <dbReference type="ARBA" id="ARBA00022918"/>
    </source>
</evidence>
<evidence type="ECO:0000313" key="11">
    <source>
        <dbReference type="Proteomes" id="UP001151760"/>
    </source>
</evidence>
<dbReference type="InterPro" id="IPR021109">
    <property type="entry name" value="Peptidase_aspartic_dom_sf"/>
</dbReference>
<evidence type="ECO:0000256" key="2">
    <source>
        <dbReference type="ARBA" id="ARBA00022679"/>
    </source>
</evidence>
<evidence type="ECO:0000259" key="9">
    <source>
        <dbReference type="Pfam" id="PF17917"/>
    </source>
</evidence>
<reference evidence="10" key="2">
    <citation type="submission" date="2022-01" db="EMBL/GenBank/DDBJ databases">
        <authorList>
            <person name="Yamashiro T."/>
            <person name="Shiraishi A."/>
            <person name="Satake H."/>
            <person name="Nakayama K."/>
        </authorList>
    </citation>
    <scope>NUCLEOTIDE SEQUENCE</scope>
</reference>
<organism evidence="10 11">
    <name type="scientific">Tanacetum coccineum</name>
    <dbReference type="NCBI Taxonomy" id="301880"/>
    <lineage>
        <taxon>Eukaryota</taxon>
        <taxon>Viridiplantae</taxon>
        <taxon>Streptophyta</taxon>
        <taxon>Embryophyta</taxon>
        <taxon>Tracheophyta</taxon>
        <taxon>Spermatophyta</taxon>
        <taxon>Magnoliopsida</taxon>
        <taxon>eudicotyledons</taxon>
        <taxon>Gunneridae</taxon>
        <taxon>Pentapetalae</taxon>
        <taxon>asterids</taxon>
        <taxon>campanulids</taxon>
        <taxon>Asterales</taxon>
        <taxon>Asteraceae</taxon>
        <taxon>Asteroideae</taxon>
        <taxon>Anthemideae</taxon>
        <taxon>Anthemidinae</taxon>
        <taxon>Tanacetum</taxon>
    </lineage>
</organism>
<dbReference type="Gene3D" id="3.10.20.370">
    <property type="match status" value="1"/>
</dbReference>
<keyword evidence="11" id="KW-1185">Reference proteome</keyword>
<keyword evidence="2" id="KW-0808">Transferase</keyword>
<dbReference type="Proteomes" id="UP001151760">
    <property type="component" value="Unassembled WGS sequence"/>
</dbReference>
<evidence type="ECO:0000256" key="5">
    <source>
        <dbReference type="ARBA" id="ARBA00022759"/>
    </source>
</evidence>
<dbReference type="InterPro" id="IPR050951">
    <property type="entry name" value="Retrovirus_Pol_polyprotein"/>
</dbReference>
<evidence type="ECO:0000256" key="3">
    <source>
        <dbReference type="ARBA" id="ARBA00022695"/>
    </source>
</evidence>
<dbReference type="CDD" id="cd01647">
    <property type="entry name" value="RT_LTR"/>
    <property type="match status" value="1"/>
</dbReference>